<proteinExistence type="predicted"/>
<feature type="region of interest" description="Disordered" evidence="1">
    <location>
        <begin position="1"/>
        <end position="40"/>
    </location>
</feature>
<protein>
    <submittedName>
        <fullName evidence="2">Orf100</fullName>
    </submittedName>
</protein>
<sequence length="205" mass="23486">MSMSKEQIAANMEKLKQEQKQREAILAKKQGREPVDADKDSAAKEIEWLKEQLASAKKEIDEARNERDIAADKADKVEENKKLARDSSAMNEIIAGSAIKKFKKDYTFKAGDQDIKIHVEMHGPNISELAKIEATAIELNDYSDYSDEMDNGIKQVYRAVANFVVLGDNVPDWFKSTDSHRIDILLYVYQDFSEWYDTFLKTQVQ</sequence>
<name>Q5ULL4_9CAUD</name>
<evidence type="ECO:0000256" key="1">
    <source>
        <dbReference type="SAM" id="MobiDB-lite"/>
    </source>
</evidence>
<dbReference type="EMBL" id="AY682195">
    <property type="protein sequence ID" value="AAV35920.1"/>
    <property type="molecule type" value="Genomic_DNA"/>
</dbReference>
<evidence type="ECO:0000313" key="2">
    <source>
        <dbReference type="EMBL" id="AAV35920.1"/>
    </source>
</evidence>
<dbReference type="RefSeq" id="YP_164735.1">
    <property type="nucleotide sequence ID" value="NC_006565.1"/>
</dbReference>
<keyword evidence="3" id="KW-1185">Reference proteome</keyword>
<dbReference type="OrthoDB" id="38807at10239"/>
<organism evidence="2 3">
    <name type="scientific">Lactobacillus phage LP65</name>
    <dbReference type="NCBI Taxonomy" id="2892344"/>
    <lineage>
        <taxon>Viruses</taxon>
        <taxon>Duplodnaviria</taxon>
        <taxon>Heunggongvirae</taxon>
        <taxon>Uroviricota</taxon>
        <taxon>Caudoviricetes</taxon>
        <taxon>Herelleviridae</taxon>
        <taxon>Salchichonvirus</taxon>
        <taxon>Salchichonvirus LP65</taxon>
    </lineage>
</organism>
<dbReference type="Proteomes" id="UP000002117">
    <property type="component" value="Segment"/>
</dbReference>
<evidence type="ECO:0000313" key="3">
    <source>
        <dbReference type="Proteomes" id="UP000002117"/>
    </source>
</evidence>
<feature type="compositionally biased region" description="Basic and acidic residues" evidence="1">
    <location>
        <begin position="13"/>
        <end position="40"/>
    </location>
</feature>
<gene>
    <name evidence="2" type="ORF">orf100</name>
</gene>
<reference evidence="2 3" key="1">
    <citation type="journal article" date="2004" name="J. Bacteriol.">
        <title>Lactobacillus plantarum bacteriophage LP65: a new member of the SPO1-like genus of the family Myoviridae.</title>
        <authorList>
            <person name="Chibani-Chennoufi S."/>
            <person name="Dillmann M.L."/>
            <person name="Marvin-Guy L."/>
            <person name="Rami-Shojaei S."/>
            <person name="Brussow H."/>
        </authorList>
    </citation>
    <scope>NUCLEOTIDE SEQUENCE</scope>
</reference>
<dbReference type="KEGG" id="vg:3197408"/>
<accession>Q5ULL4</accession>